<gene>
    <name evidence="1" type="ORF">B0T46_01780</name>
</gene>
<protein>
    <submittedName>
        <fullName evidence="1">Uncharacterized protein</fullName>
    </submittedName>
</protein>
<dbReference type="AlphaFoldDB" id="A0A1V2TMD4"/>
<proteinExistence type="predicted"/>
<evidence type="ECO:0000313" key="1">
    <source>
        <dbReference type="EMBL" id="ONM50648.1"/>
    </source>
</evidence>
<dbReference type="OrthoDB" id="3747467at2"/>
<sequence>MEPVGMRVEPDWIDYAEFGRRFVTHAVNSARIEAAIAGIAGRGMTFGPFSLGPTGLAGFMAEGKVGRPMVVHRGPQVTFEVRIPISLALKVLLGGKKLRVETIVSIDLTLNARTADPLLIVIDIPRVQPADVRVVLRAQAVESVGEWLLDPIAGVVQREVANRVNTMLADPRARRARIFDIEAIVAGVSSAHRHRTGFDWIDYEEFGCRFFPLLVTRERVQDVVQRLAGRPIEIGPVRTGPRDSATLTVRGAVRDPEVSDAHGDGQEPRFDLRIPVSLDITVDVLKANRYHADVVIALRLVARAADPLLIVIDVAPPSPEDIGLEFAAHGVRAATLGKLAGIKKQVIAQVAKVVRRELADPAIRTIDAGARIDRLV</sequence>
<comment type="caution">
    <text evidence="1">The sequence shown here is derived from an EMBL/GenBank/DDBJ whole genome shotgun (WGS) entry which is preliminary data.</text>
</comment>
<evidence type="ECO:0000313" key="2">
    <source>
        <dbReference type="Proteomes" id="UP000188836"/>
    </source>
</evidence>
<reference evidence="1 2" key="1">
    <citation type="journal article" date="2016" name="Antonie Van Leeuwenhoek">
        <title>Nocardia donostiensis sp. nov., isolated from human respiratory specimens.</title>
        <authorList>
            <person name="Ercibengoa M."/>
            <person name="Bell M."/>
            <person name="Marimon J.M."/>
            <person name="Humrighouse B."/>
            <person name="Klenk H.P."/>
            <person name="Potter G."/>
            <person name="Perez-Trallero E."/>
        </authorList>
    </citation>
    <scope>NUCLEOTIDE SEQUENCE [LARGE SCALE GENOMIC DNA]</scope>
    <source>
        <strain evidence="1 2">X1655</strain>
    </source>
</reference>
<organism evidence="1 2">
    <name type="scientific">Nocardia donostiensis</name>
    <dbReference type="NCBI Taxonomy" id="1538463"/>
    <lineage>
        <taxon>Bacteria</taxon>
        <taxon>Bacillati</taxon>
        <taxon>Actinomycetota</taxon>
        <taxon>Actinomycetes</taxon>
        <taxon>Mycobacteriales</taxon>
        <taxon>Nocardiaceae</taxon>
        <taxon>Nocardia</taxon>
    </lineage>
</organism>
<keyword evidence="2" id="KW-1185">Reference proteome</keyword>
<dbReference type="Proteomes" id="UP000188836">
    <property type="component" value="Unassembled WGS sequence"/>
</dbReference>
<dbReference type="STRING" id="1538463.B0T36_00405"/>
<dbReference type="EMBL" id="MUMY01000001">
    <property type="protein sequence ID" value="ONM50648.1"/>
    <property type="molecule type" value="Genomic_DNA"/>
</dbReference>
<name>A0A1V2TMD4_9NOCA</name>
<accession>A0A1V2TMD4</accession>